<protein>
    <submittedName>
        <fullName evidence="2">Uncharacterized protein</fullName>
    </submittedName>
</protein>
<gene>
    <name evidence="2" type="ORF">ES288_D09G262900v1</name>
</gene>
<dbReference type="Proteomes" id="UP000323506">
    <property type="component" value="Chromosome D09"/>
</dbReference>
<feature type="transmembrane region" description="Helical" evidence="1">
    <location>
        <begin position="12"/>
        <end position="34"/>
    </location>
</feature>
<sequence>MSSISTSSHDIFRLIKAVMCLLGCPLLIFVYFWLPNWLGRKGEKLWRQLIHRRQKPKQGRTELLMAEITKLSLF</sequence>
<proteinExistence type="predicted"/>
<keyword evidence="1" id="KW-0812">Transmembrane</keyword>
<accession>A0A5D2BIG4</accession>
<keyword evidence="3" id="KW-1185">Reference proteome</keyword>
<organism evidence="2 3">
    <name type="scientific">Gossypium darwinii</name>
    <name type="common">Darwin's cotton</name>
    <name type="synonym">Gossypium barbadense var. darwinii</name>
    <dbReference type="NCBI Taxonomy" id="34276"/>
    <lineage>
        <taxon>Eukaryota</taxon>
        <taxon>Viridiplantae</taxon>
        <taxon>Streptophyta</taxon>
        <taxon>Embryophyta</taxon>
        <taxon>Tracheophyta</taxon>
        <taxon>Spermatophyta</taxon>
        <taxon>Magnoliopsida</taxon>
        <taxon>eudicotyledons</taxon>
        <taxon>Gunneridae</taxon>
        <taxon>Pentapetalae</taxon>
        <taxon>rosids</taxon>
        <taxon>malvids</taxon>
        <taxon>Malvales</taxon>
        <taxon>Malvaceae</taxon>
        <taxon>Malvoideae</taxon>
        <taxon>Gossypium</taxon>
    </lineage>
</organism>
<reference evidence="2 3" key="1">
    <citation type="submission" date="2019-06" db="EMBL/GenBank/DDBJ databases">
        <title>WGS assembly of Gossypium darwinii.</title>
        <authorList>
            <person name="Chen Z.J."/>
            <person name="Sreedasyam A."/>
            <person name="Ando A."/>
            <person name="Song Q."/>
            <person name="De L."/>
            <person name="Hulse-Kemp A."/>
            <person name="Ding M."/>
            <person name="Ye W."/>
            <person name="Kirkbride R."/>
            <person name="Jenkins J."/>
            <person name="Plott C."/>
            <person name="Lovell J."/>
            <person name="Lin Y.-M."/>
            <person name="Vaughn R."/>
            <person name="Liu B."/>
            <person name="Li W."/>
            <person name="Simpson S."/>
            <person name="Scheffler B."/>
            <person name="Saski C."/>
            <person name="Grover C."/>
            <person name="Hu G."/>
            <person name="Conover J."/>
            <person name="Carlson J."/>
            <person name="Shu S."/>
            <person name="Boston L."/>
            <person name="Williams M."/>
            <person name="Peterson D."/>
            <person name="Mcgee K."/>
            <person name="Jones D."/>
            <person name="Wendel J."/>
            <person name="Stelly D."/>
            <person name="Grimwood J."/>
            <person name="Schmutz J."/>
        </authorList>
    </citation>
    <scope>NUCLEOTIDE SEQUENCE [LARGE SCALE GENOMIC DNA]</scope>
    <source>
        <strain evidence="2">1808015.09</strain>
    </source>
</reference>
<evidence type="ECO:0000313" key="3">
    <source>
        <dbReference type="Proteomes" id="UP000323506"/>
    </source>
</evidence>
<name>A0A5D2BIG4_GOSDA</name>
<evidence type="ECO:0000256" key="1">
    <source>
        <dbReference type="SAM" id="Phobius"/>
    </source>
</evidence>
<evidence type="ECO:0000313" key="2">
    <source>
        <dbReference type="EMBL" id="TYG55316.1"/>
    </source>
</evidence>
<dbReference type="AlphaFoldDB" id="A0A5D2BIG4"/>
<keyword evidence="1" id="KW-1133">Transmembrane helix</keyword>
<keyword evidence="1" id="KW-0472">Membrane</keyword>
<dbReference type="EMBL" id="CM017709">
    <property type="protein sequence ID" value="TYG55316.1"/>
    <property type="molecule type" value="Genomic_DNA"/>
</dbReference>